<proteinExistence type="predicted"/>
<organism evidence="1">
    <name type="scientific">Spongospora subterranea</name>
    <dbReference type="NCBI Taxonomy" id="70186"/>
    <lineage>
        <taxon>Eukaryota</taxon>
        <taxon>Sar</taxon>
        <taxon>Rhizaria</taxon>
        <taxon>Endomyxa</taxon>
        <taxon>Phytomyxea</taxon>
        <taxon>Plasmodiophorida</taxon>
        <taxon>Plasmodiophoridae</taxon>
        <taxon>Spongospora</taxon>
    </lineage>
</organism>
<feature type="non-terminal residue" evidence="1">
    <location>
        <position position="1"/>
    </location>
</feature>
<evidence type="ECO:0000313" key="1">
    <source>
        <dbReference type="EMBL" id="CRZ02750.1"/>
    </source>
</evidence>
<reference evidence="1" key="1">
    <citation type="submission" date="2015-04" db="EMBL/GenBank/DDBJ databases">
        <title>The genome sequence of the plant pathogenic Rhizarian Plasmodiophora brassicae reveals insights in its biotrophic life cycle and the origin of chitin synthesis.</title>
        <authorList>
            <person name="Schwelm A."/>
            <person name="Fogelqvist J."/>
            <person name="Knaust A."/>
            <person name="Julke S."/>
            <person name="Lilja T."/>
            <person name="Dhandapani V."/>
            <person name="Bonilla-Rosso G."/>
            <person name="Karlsson M."/>
            <person name="Shevchenko A."/>
            <person name="Choi S.R."/>
            <person name="Kim H.G."/>
            <person name="Park J.Y."/>
            <person name="Lim Y.P."/>
            <person name="Ludwig-Muller J."/>
            <person name="Dixelius C."/>
        </authorList>
    </citation>
    <scope>NUCLEOTIDE SEQUENCE</scope>
    <source>
        <tissue evidence="1">Potato root galls</tissue>
    </source>
</reference>
<dbReference type="EMBL" id="HACM01002308">
    <property type="protein sequence ID" value="CRZ02750.1"/>
    <property type="molecule type" value="Transcribed_RNA"/>
</dbReference>
<dbReference type="AlphaFoldDB" id="A0A0H5QKT8"/>
<name>A0A0H5QKT8_9EUKA</name>
<sequence>EILYIIRPGVDGLLQMLSWSNLTRFWSTMSIATLPKAVPNTIVAQRTVNEAVWIAYRLKDSGRVQVAKYSDGVWRSVKRSKYKAGADPAIEVTAEQVNVLFPRHDLVVIHLTTHSESKTELKTKATMAILRIGSRVLAVFQNAFTTGLDYSVFNGVWLAPQSTSQNIDALSTPILMKVDEGGNDIVVAWVIDGRVRVMNGRR</sequence>
<feature type="non-terminal residue" evidence="1">
    <location>
        <position position="202"/>
    </location>
</feature>
<protein>
    <submittedName>
        <fullName evidence="1">Uncharacterized protein</fullName>
    </submittedName>
</protein>
<accession>A0A0H5QKT8</accession>